<gene>
    <name evidence="1" type="ORF">AA20_01825</name>
</gene>
<evidence type="ECO:0008006" key="3">
    <source>
        <dbReference type="Google" id="ProtNLM"/>
    </source>
</evidence>
<evidence type="ECO:0000313" key="1">
    <source>
        <dbReference type="EMBL" id="KLE01876.1"/>
    </source>
</evidence>
<accession>A0A0G9K5Y3</accession>
<protein>
    <recommendedName>
        <fullName evidence="3">Phage tail protein</fullName>
    </recommendedName>
</protein>
<dbReference type="PATRIC" id="fig|1447256.3.peg.350"/>
<dbReference type="AlphaFoldDB" id="A0A0G9K5Y3"/>
<dbReference type="Pfam" id="PF06995">
    <property type="entry name" value="Phage_P2_GpU"/>
    <property type="match status" value="1"/>
</dbReference>
<organism evidence="1 2">
    <name type="scientific">Aliarcobacter butzleri L348</name>
    <dbReference type="NCBI Taxonomy" id="1447256"/>
    <lineage>
        <taxon>Bacteria</taxon>
        <taxon>Pseudomonadati</taxon>
        <taxon>Campylobacterota</taxon>
        <taxon>Epsilonproteobacteria</taxon>
        <taxon>Campylobacterales</taxon>
        <taxon>Arcobacteraceae</taxon>
        <taxon>Aliarcobacter</taxon>
    </lineage>
</organism>
<sequence length="122" mass="14102">MILGMLGDFDFKMNKSEFSQLSKQIDFGWTSSDRIANYSYHQVATKPKTSFTLSGTLVMKSIFTFDKLEKIGELQEPVILSLTNTQPVLVVIKSLKKDMSRFIKTGEYIEQGFNVELERWYK</sequence>
<comment type="caution">
    <text evidence="1">The sequence shown here is derived from an EMBL/GenBank/DDBJ whole genome shotgun (WGS) entry which is preliminary data.</text>
</comment>
<evidence type="ECO:0000313" key="2">
    <source>
        <dbReference type="Proteomes" id="UP000035514"/>
    </source>
</evidence>
<dbReference type="EMBL" id="JAIQ01000050">
    <property type="protein sequence ID" value="KLE01876.1"/>
    <property type="molecule type" value="Genomic_DNA"/>
</dbReference>
<dbReference type="Proteomes" id="UP000035514">
    <property type="component" value="Unassembled WGS sequence"/>
</dbReference>
<dbReference type="InterPro" id="IPR009734">
    <property type="entry name" value="Myoviridae_GpU"/>
</dbReference>
<reference evidence="1 2" key="1">
    <citation type="submission" date="2014-01" db="EMBL/GenBank/DDBJ databases">
        <title>Development of a Comparative Genomic Fingerprinting Assay for High Resolution Genotyping of Arcobacter butzleri.</title>
        <authorList>
            <person name="Webb A.L."/>
            <person name="Inglis G.D."/>
            <person name="Kruczkiewicz P."/>
            <person name="Selinger L.B."/>
            <person name="Taboada E.N."/>
        </authorList>
    </citation>
    <scope>NUCLEOTIDE SEQUENCE [LARGE SCALE GENOMIC DNA]</scope>
    <source>
        <strain evidence="1 2">L348</strain>
    </source>
</reference>
<dbReference type="RefSeq" id="WP_004509458.1">
    <property type="nucleotide sequence ID" value="NZ_JAIQ01000050.1"/>
</dbReference>
<proteinExistence type="predicted"/>
<name>A0A0G9K5Y3_9BACT</name>